<sequence length="160" mass="18757">MNEVKQAAIDTMNTLHSNIPYDAYCTVMDGLQEIESLQERDEDLEELWRELWMVPVDKVSGRIEKPFMGWKPGTHREEIDQWFDARHSMGLVYLRYGDEFSRTPEDIRLLGLRDLCFECGSAACHYNHQGECRFPLVHERAPRINDQDGCVDFDYHEGND</sequence>
<dbReference type="EMBL" id="JAQLWV010000004">
    <property type="protein sequence ID" value="MDB7932257.1"/>
    <property type="molecule type" value="Genomic_DNA"/>
</dbReference>
<dbReference type="EMBL" id="WKPO01000008">
    <property type="protein sequence ID" value="MSB48539.1"/>
    <property type="molecule type" value="Genomic_DNA"/>
</dbReference>
<accession>A0A6I2RN64</accession>
<protein>
    <submittedName>
        <fullName evidence="2">Uncharacterized protein</fullName>
    </submittedName>
</protein>
<gene>
    <name evidence="2" type="ORF">GKE90_07470</name>
    <name evidence="1" type="ORF">PNE06_04140</name>
</gene>
<evidence type="ECO:0000313" key="1">
    <source>
        <dbReference type="EMBL" id="MDB7932257.1"/>
    </source>
</evidence>
<dbReference type="Proteomes" id="UP001211173">
    <property type="component" value="Unassembled WGS sequence"/>
</dbReference>
<reference evidence="1" key="2">
    <citation type="submission" date="2023-01" db="EMBL/GenBank/DDBJ databases">
        <title>Human gut microbiome strain richness.</title>
        <authorList>
            <person name="Chen-Liaw A."/>
        </authorList>
    </citation>
    <scope>NUCLEOTIDE SEQUENCE</scope>
    <source>
        <strain evidence="1">1001287st1_F4_1001285I_161205</strain>
    </source>
</reference>
<comment type="caution">
    <text evidence="2">The sequence shown here is derived from an EMBL/GenBank/DDBJ whole genome shotgun (WGS) entry which is preliminary data.</text>
</comment>
<reference evidence="2 3" key="1">
    <citation type="journal article" date="2019" name="Nat. Med.">
        <title>A library of human gut bacterial isolates paired with longitudinal multiomics data enables mechanistic microbiome research.</title>
        <authorList>
            <person name="Poyet M."/>
            <person name="Groussin M."/>
            <person name="Gibbons S.M."/>
            <person name="Avila-Pacheco J."/>
            <person name="Jiang X."/>
            <person name="Kearney S.M."/>
            <person name="Perrotta A.R."/>
            <person name="Berdy B."/>
            <person name="Zhao S."/>
            <person name="Lieberman T.D."/>
            <person name="Swanson P.K."/>
            <person name="Smith M."/>
            <person name="Roesemann S."/>
            <person name="Alexander J.E."/>
            <person name="Rich S.A."/>
            <person name="Livny J."/>
            <person name="Vlamakis H."/>
            <person name="Clish C."/>
            <person name="Bullock K."/>
            <person name="Deik A."/>
            <person name="Scott J."/>
            <person name="Pierce K.A."/>
            <person name="Xavier R.J."/>
            <person name="Alm E.J."/>
        </authorList>
    </citation>
    <scope>NUCLEOTIDE SEQUENCE [LARGE SCALE GENOMIC DNA]</scope>
    <source>
        <strain evidence="2 3">BIOML-A5</strain>
    </source>
</reference>
<organism evidence="2 3">
    <name type="scientific">Flavonifractor plautii</name>
    <name type="common">Fusobacterium plautii</name>
    <dbReference type="NCBI Taxonomy" id="292800"/>
    <lineage>
        <taxon>Bacteria</taxon>
        <taxon>Bacillati</taxon>
        <taxon>Bacillota</taxon>
        <taxon>Clostridia</taxon>
        <taxon>Eubacteriales</taxon>
        <taxon>Oscillospiraceae</taxon>
        <taxon>Flavonifractor</taxon>
    </lineage>
</organism>
<proteinExistence type="predicted"/>
<dbReference type="RefSeq" id="WP_131971114.1">
    <property type="nucleotide sequence ID" value="NZ_BAABXT010000001.1"/>
</dbReference>
<evidence type="ECO:0000313" key="3">
    <source>
        <dbReference type="Proteomes" id="UP000429811"/>
    </source>
</evidence>
<name>A0A6I2RN64_FLAPL</name>
<dbReference type="AlphaFoldDB" id="A0A6I2RN64"/>
<dbReference type="Proteomes" id="UP000429811">
    <property type="component" value="Unassembled WGS sequence"/>
</dbReference>
<evidence type="ECO:0000313" key="2">
    <source>
        <dbReference type="EMBL" id="MSB48539.1"/>
    </source>
</evidence>